<dbReference type="SMART" id="SM01134">
    <property type="entry name" value="DeoRC"/>
    <property type="match status" value="1"/>
</dbReference>
<dbReference type="SUPFAM" id="SSF100950">
    <property type="entry name" value="NagB/RpiA/CoA transferase-like"/>
    <property type="match status" value="1"/>
</dbReference>
<name>A0ABU9DZE9_9BACL</name>
<dbReference type="InterPro" id="IPR036388">
    <property type="entry name" value="WH-like_DNA-bd_sf"/>
</dbReference>
<keyword evidence="4" id="KW-0238">DNA-binding</keyword>
<feature type="domain" description="HTH deoR-type" evidence="3">
    <location>
        <begin position="7"/>
        <end position="62"/>
    </location>
</feature>
<dbReference type="EMBL" id="JBBPCC010000047">
    <property type="protein sequence ID" value="MEK8133153.1"/>
    <property type="molecule type" value="Genomic_DNA"/>
</dbReference>
<keyword evidence="1" id="KW-0805">Transcription regulation</keyword>
<reference evidence="4 5" key="1">
    <citation type="submission" date="2024-04" db="EMBL/GenBank/DDBJ databases">
        <title>draft genome sequnece of Paenibacillus filicis.</title>
        <authorList>
            <person name="Kim D.-U."/>
        </authorList>
    </citation>
    <scope>NUCLEOTIDE SEQUENCE [LARGE SCALE GENOMIC DNA]</scope>
    <source>
        <strain evidence="4 5">KACC14197</strain>
    </source>
</reference>
<dbReference type="Pfam" id="PF00455">
    <property type="entry name" value="DeoRC"/>
    <property type="match status" value="1"/>
</dbReference>
<evidence type="ECO:0000256" key="1">
    <source>
        <dbReference type="ARBA" id="ARBA00023015"/>
    </source>
</evidence>
<keyword evidence="5" id="KW-1185">Reference proteome</keyword>
<evidence type="ECO:0000313" key="4">
    <source>
        <dbReference type="EMBL" id="MEK8133153.1"/>
    </source>
</evidence>
<dbReference type="InterPro" id="IPR037171">
    <property type="entry name" value="NagB/RpiA_transferase-like"/>
</dbReference>
<evidence type="ECO:0000259" key="3">
    <source>
        <dbReference type="PROSITE" id="PS51000"/>
    </source>
</evidence>
<dbReference type="Gene3D" id="1.10.10.10">
    <property type="entry name" value="Winged helix-like DNA-binding domain superfamily/Winged helix DNA-binding domain"/>
    <property type="match status" value="1"/>
</dbReference>
<comment type="caution">
    <text evidence="4">The sequence shown here is derived from an EMBL/GenBank/DDBJ whole genome shotgun (WGS) entry which is preliminary data.</text>
</comment>
<dbReference type="PANTHER" id="PTHR30363:SF44">
    <property type="entry name" value="AGA OPERON TRANSCRIPTIONAL REPRESSOR-RELATED"/>
    <property type="match status" value="1"/>
</dbReference>
<proteinExistence type="predicted"/>
<dbReference type="SUPFAM" id="SSF46785">
    <property type="entry name" value="Winged helix' DNA-binding domain"/>
    <property type="match status" value="1"/>
</dbReference>
<evidence type="ECO:0000256" key="2">
    <source>
        <dbReference type="ARBA" id="ARBA00023163"/>
    </source>
</evidence>
<protein>
    <submittedName>
        <fullName evidence="4">DeoR/GlpR family DNA-binding transcription regulator</fullName>
    </submittedName>
</protein>
<dbReference type="SMART" id="SM00420">
    <property type="entry name" value="HTH_DEOR"/>
    <property type="match status" value="1"/>
</dbReference>
<keyword evidence="2" id="KW-0804">Transcription</keyword>
<dbReference type="InterPro" id="IPR050313">
    <property type="entry name" value="Carb_Metab_HTH_regulators"/>
</dbReference>
<dbReference type="RefSeq" id="WP_341420286.1">
    <property type="nucleotide sequence ID" value="NZ_JBBPCC010000047.1"/>
</dbReference>
<accession>A0ABU9DZE9</accession>
<dbReference type="Pfam" id="PF08220">
    <property type="entry name" value="HTH_DeoR"/>
    <property type="match status" value="1"/>
</dbReference>
<dbReference type="InterPro" id="IPR036390">
    <property type="entry name" value="WH_DNA-bd_sf"/>
</dbReference>
<dbReference type="GO" id="GO:0003677">
    <property type="term" value="F:DNA binding"/>
    <property type="evidence" value="ECO:0007669"/>
    <property type="project" value="UniProtKB-KW"/>
</dbReference>
<gene>
    <name evidence="4" type="ORF">WMW72_35350</name>
</gene>
<sequence>MTATYFIEERRQRILELLQAQERVTVKQLSTLFTVTEDAIRKDLRYLESLKQLKRTYGGAVLPSALSAFVPYADRGGAERKLPLARLAVQLIEPGDLVFAESSSYTALLLQEMPLLPDVTVVTNSVHGLAELSRKVKVIHLGGTVHAQDEGCYGFHTLAALSHYNFDKCFMRTSGVSADGMVTTSLPETLELKRAVLPLAKQAILLVAEEQWNCKDRYNVGDLDEWNTVITDTKDPQVWTRLRQQGIHAVGPESVVDLANQ</sequence>
<dbReference type="Proteomes" id="UP001469365">
    <property type="component" value="Unassembled WGS sequence"/>
</dbReference>
<dbReference type="InterPro" id="IPR014036">
    <property type="entry name" value="DeoR-like_C"/>
</dbReference>
<dbReference type="PROSITE" id="PS51000">
    <property type="entry name" value="HTH_DEOR_2"/>
    <property type="match status" value="1"/>
</dbReference>
<organism evidence="4 5">
    <name type="scientific">Paenibacillus filicis</name>
    <dbReference type="NCBI Taxonomy" id="669464"/>
    <lineage>
        <taxon>Bacteria</taxon>
        <taxon>Bacillati</taxon>
        <taxon>Bacillota</taxon>
        <taxon>Bacilli</taxon>
        <taxon>Bacillales</taxon>
        <taxon>Paenibacillaceae</taxon>
        <taxon>Paenibacillus</taxon>
    </lineage>
</organism>
<dbReference type="InterPro" id="IPR001034">
    <property type="entry name" value="DeoR_HTH"/>
</dbReference>
<evidence type="ECO:0000313" key="5">
    <source>
        <dbReference type="Proteomes" id="UP001469365"/>
    </source>
</evidence>
<dbReference type="PANTHER" id="PTHR30363">
    <property type="entry name" value="HTH-TYPE TRANSCRIPTIONAL REGULATOR SRLR-RELATED"/>
    <property type="match status" value="1"/>
</dbReference>